<evidence type="ECO:0000313" key="1">
    <source>
        <dbReference type="EMBL" id="GBN96995.1"/>
    </source>
</evidence>
<protein>
    <recommendedName>
        <fullName evidence="3">Histone-lysine N-methyltransferase SETMAR</fullName>
    </recommendedName>
</protein>
<reference evidence="1 2" key="1">
    <citation type="journal article" date="2019" name="Sci. Rep.">
        <title>Orb-weaving spider Araneus ventricosus genome elucidates the spidroin gene catalogue.</title>
        <authorList>
            <person name="Kono N."/>
            <person name="Nakamura H."/>
            <person name="Ohtoshi R."/>
            <person name="Moran D.A.P."/>
            <person name="Shinohara A."/>
            <person name="Yoshida Y."/>
            <person name="Fujiwara M."/>
            <person name="Mori M."/>
            <person name="Tomita M."/>
            <person name="Arakawa K."/>
        </authorList>
    </citation>
    <scope>NUCLEOTIDE SEQUENCE [LARGE SCALE GENOMIC DNA]</scope>
</reference>
<name>A0A4Y2TD13_ARAVE</name>
<proteinExistence type="predicted"/>
<comment type="caution">
    <text evidence="1">The sequence shown here is derived from an EMBL/GenBank/DDBJ whole genome shotgun (WGS) entry which is preliminary data.</text>
</comment>
<dbReference type="AlphaFoldDB" id="A0A4Y2TD13"/>
<dbReference type="GO" id="GO:0003676">
    <property type="term" value="F:nucleic acid binding"/>
    <property type="evidence" value="ECO:0007669"/>
    <property type="project" value="InterPro"/>
</dbReference>
<gene>
    <name evidence="1" type="ORF">AVEN_58283_1</name>
</gene>
<accession>A0A4Y2TD13</accession>
<dbReference type="Gene3D" id="3.30.420.10">
    <property type="entry name" value="Ribonuclease H-like superfamily/Ribonuclease H"/>
    <property type="match status" value="1"/>
</dbReference>
<dbReference type="PANTHER" id="PTHR46060:SF1">
    <property type="entry name" value="MARINER MOS1 TRANSPOSASE-LIKE PROTEIN"/>
    <property type="match status" value="1"/>
</dbReference>
<dbReference type="Proteomes" id="UP000499080">
    <property type="component" value="Unassembled WGS sequence"/>
</dbReference>
<keyword evidence="2" id="KW-1185">Reference proteome</keyword>
<dbReference type="InterPro" id="IPR036397">
    <property type="entry name" value="RNaseH_sf"/>
</dbReference>
<dbReference type="PANTHER" id="PTHR46060">
    <property type="entry name" value="MARINER MOS1 TRANSPOSASE-LIKE PROTEIN"/>
    <property type="match status" value="1"/>
</dbReference>
<evidence type="ECO:0008006" key="3">
    <source>
        <dbReference type="Google" id="ProtNLM"/>
    </source>
</evidence>
<sequence length="161" mass="18716">MSCQHVNMVGRIDAPAKCELHSVILFLQTERWFMENERCSCFLLDLIMTSKSHSGVVLIHDNARPHSVVITQQLMEQFKLDVSYDPAYSPDLATSDFHLFLELKNWIGGQSFQKNEEIQSNVKAYLTSLEVTFFEERIVNLVHRHDKYLNLHGDYLENNNV</sequence>
<evidence type="ECO:0000313" key="2">
    <source>
        <dbReference type="Proteomes" id="UP000499080"/>
    </source>
</evidence>
<dbReference type="InterPro" id="IPR052709">
    <property type="entry name" value="Transposase-MT_Hybrid"/>
</dbReference>
<organism evidence="1 2">
    <name type="scientific">Araneus ventricosus</name>
    <name type="common">Orbweaver spider</name>
    <name type="synonym">Epeira ventricosa</name>
    <dbReference type="NCBI Taxonomy" id="182803"/>
    <lineage>
        <taxon>Eukaryota</taxon>
        <taxon>Metazoa</taxon>
        <taxon>Ecdysozoa</taxon>
        <taxon>Arthropoda</taxon>
        <taxon>Chelicerata</taxon>
        <taxon>Arachnida</taxon>
        <taxon>Araneae</taxon>
        <taxon>Araneomorphae</taxon>
        <taxon>Entelegynae</taxon>
        <taxon>Araneoidea</taxon>
        <taxon>Araneidae</taxon>
        <taxon>Araneus</taxon>
    </lineage>
</organism>
<dbReference type="EMBL" id="BGPR01026906">
    <property type="protein sequence ID" value="GBN96995.1"/>
    <property type="molecule type" value="Genomic_DNA"/>
</dbReference>